<evidence type="ECO:0000313" key="2">
    <source>
        <dbReference type="EMBL" id="ARF08898.1"/>
    </source>
</evidence>
<proteinExistence type="predicted"/>
<feature type="transmembrane region" description="Helical" evidence="1">
    <location>
        <begin position="141"/>
        <end position="159"/>
    </location>
</feature>
<feature type="transmembrane region" description="Helical" evidence="1">
    <location>
        <begin position="12"/>
        <end position="33"/>
    </location>
</feature>
<name>A0A1V0SB58_9VIRU</name>
<keyword evidence="1" id="KW-0812">Transmembrane</keyword>
<feature type="transmembrane region" description="Helical" evidence="1">
    <location>
        <begin position="45"/>
        <end position="62"/>
    </location>
</feature>
<keyword evidence="1" id="KW-1133">Transmembrane helix</keyword>
<sequence length="178" mass="20527">MDNLLNANSMSLARVLLIFYVLVASNYTPNLMGKQLRTFLQENRIAQHIIAFIMMLVLIIIVGNVTDIKQALSYSILGYLWFIFTTKMDIQWNLIIILALLVVFIYENNLIEKETEVEKDGNLTIEEKAQIVEKNKEVKTYVILGIIAVTLIGMFFYITKKEEQYGGGKFNLVDFLIY</sequence>
<accession>A0A1V0SB58</accession>
<organism evidence="2">
    <name type="scientific">Catovirus CTV1</name>
    <dbReference type="NCBI Taxonomy" id="1977631"/>
    <lineage>
        <taxon>Viruses</taxon>
        <taxon>Varidnaviria</taxon>
        <taxon>Bamfordvirae</taxon>
        <taxon>Nucleocytoviricota</taxon>
        <taxon>Megaviricetes</taxon>
        <taxon>Imitervirales</taxon>
        <taxon>Mimiviridae</taxon>
        <taxon>Klosneuvirinae</taxon>
        <taxon>Catovirus</taxon>
    </lineage>
</organism>
<evidence type="ECO:0000256" key="1">
    <source>
        <dbReference type="SAM" id="Phobius"/>
    </source>
</evidence>
<keyword evidence="1" id="KW-0472">Membrane</keyword>
<gene>
    <name evidence="2" type="ORF">Catovirus_1_948</name>
</gene>
<protein>
    <submittedName>
        <fullName evidence="2">Uncharacterized protein</fullName>
    </submittedName>
</protein>
<dbReference type="EMBL" id="KY684083">
    <property type="protein sequence ID" value="ARF08898.1"/>
    <property type="molecule type" value="Genomic_DNA"/>
</dbReference>
<feature type="transmembrane region" description="Helical" evidence="1">
    <location>
        <begin position="92"/>
        <end position="111"/>
    </location>
</feature>
<reference evidence="2" key="1">
    <citation type="journal article" date="2017" name="Science">
        <title>Giant viruses with an expanded complement of translation system components.</title>
        <authorList>
            <person name="Schulz F."/>
            <person name="Yutin N."/>
            <person name="Ivanova N.N."/>
            <person name="Ortega D.R."/>
            <person name="Lee T.K."/>
            <person name="Vierheilig J."/>
            <person name="Daims H."/>
            <person name="Horn M."/>
            <person name="Wagner M."/>
            <person name="Jensen G.J."/>
            <person name="Kyrpides N.C."/>
            <person name="Koonin E.V."/>
            <person name="Woyke T."/>
        </authorList>
    </citation>
    <scope>NUCLEOTIDE SEQUENCE</scope>
    <source>
        <strain evidence="2">CTV1</strain>
    </source>
</reference>